<dbReference type="Proteomes" id="UP001430172">
    <property type="component" value="Unassembled WGS sequence"/>
</dbReference>
<protein>
    <submittedName>
        <fullName evidence="2">Nuclear transport factor 2 family protein</fullName>
    </submittedName>
</protein>
<dbReference type="Gene3D" id="3.10.450.50">
    <property type="match status" value="1"/>
</dbReference>
<evidence type="ECO:0000259" key="1">
    <source>
        <dbReference type="Pfam" id="PF14534"/>
    </source>
</evidence>
<proteinExistence type="predicted"/>
<sequence length="134" mass="14507">MTDEIFSAYLTRRKAASDAFVAGDVAPLHEVSTASDPATILGPAGTLVQGAESVNATNAEGSARFTGAERNDLETIHGGEEGDLAWWVGVQRSVVSVEGQDEPVPMDLRVTELYRREDGAWKLFHRHADPLRES</sequence>
<dbReference type="RefSeq" id="WP_204131669.1">
    <property type="nucleotide sequence ID" value="NZ_JAFDVD010000013.1"/>
</dbReference>
<reference evidence="2" key="1">
    <citation type="submission" date="2021-02" db="EMBL/GenBank/DDBJ databases">
        <title>Phycicoccus sp. MQZ13P-5T, whole genome shotgun sequence.</title>
        <authorList>
            <person name="Tuo L."/>
        </authorList>
    </citation>
    <scope>NUCLEOTIDE SEQUENCE</scope>
    <source>
        <strain evidence="2">MQZ13P-5</strain>
    </source>
</reference>
<dbReference type="SUPFAM" id="SSF54427">
    <property type="entry name" value="NTF2-like"/>
    <property type="match status" value="1"/>
</dbReference>
<gene>
    <name evidence="2" type="ORF">JQN70_12435</name>
</gene>
<evidence type="ECO:0000313" key="3">
    <source>
        <dbReference type="Proteomes" id="UP001430172"/>
    </source>
</evidence>
<dbReference type="EMBL" id="JAFDVD010000013">
    <property type="protein sequence ID" value="MBM6401201.1"/>
    <property type="molecule type" value="Genomic_DNA"/>
</dbReference>
<name>A0ABS2CPZ8_9MICO</name>
<evidence type="ECO:0000313" key="2">
    <source>
        <dbReference type="EMBL" id="MBM6401201.1"/>
    </source>
</evidence>
<accession>A0ABS2CPZ8</accession>
<keyword evidence="3" id="KW-1185">Reference proteome</keyword>
<dbReference type="Pfam" id="PF14534">
    <property type="entry name" value="DUF4440"/>
    <property type="match status" value="1"/>
</dbReference>
<dbReference type="InterPro" id="IPR032710">
    <property type="entry name" value="NTF2-like_dom_sf"/>
</dbReference>
<comment type="caution">
    <text evidence="2">The sequence shown here is derived from an EMBL/GenBank/DDBJ whole genome shotgun (WGS) entry which is preliminary data.</text>
</comment>
<feature type="domain" description="DUF4440" evidence="1">
    <location>
        <begin position="18"/>
        <end position="123"/>
    </location>
</feature>
<dbReference type="InterPro" id="IPR027843">
    <property type="entry name" value="DUF4440"/>
</dbReference>
<organism evidence="2 3">
    <name type="scientific">Phycicoccus sonneratiae</name>
    <dbReference type="NCBI Taxonomy" id="2807628"/>
    <lineage>
        <taxon>Bacteria</taxon>
        <taxon>Bacillati</taxon>
        <taxon>Actinomycetota</taxon>
        <taxon>Actinomycetes</taxon>
        <taxon>Micrococcales</taxon>
        <taxon>Intrasporangiaceae</taxon>
        <taxon>Phycicoccus</taxon>
    </lineage>
</organism>